<organism evidence="1 2">
    <name type="scientific">Mariprofundus ferrooxydans PV-1</name>
    <dbReference type="NCBI Taxonomy" id="314345"/>
    <lineage>
        <taxon>Bacteria</taxon>
        <taxon>Pseudomonadati</taxon>
        <taxon>Pseudomonadota</taxon>
        <taxon>Candidatius Mariprofundia</taxon>
        <taxon>Mariprofundales</taxon>
        <taxon>Mariprofundaceae</taxon>
        <taxon>Mariprofundus</taxon>
    </lineage>
</organism>
<dbReference type="RefSeq" id="WP_009850406.1">
    <property type="nucleotide sequence ID" value="NZ_DS022295.1"/>
</dbReference>
<dbReference type="HOGENOM" id="CLU_129874_0_6_0"/>
<evidence type="ECO:0000313" key="2">
    <source>
        <dbReference type="Proteomes" id="UP000005297"/>
    </source>
</evidence>
<dbReference type="NCBIfam" id="NF008911">
    <property type="entry name" value="PRK12275.1-2"/>
    <property type="match status" value="1"/>
</dbReference>
<dbReference type="EMBL" id="AATS01000012">
    <property type="protein sequence ID" value="EAU54069.1"/>
    <property type="molecule type" value="Genomic_DNA"/>
</dbReference>
<accession>Q0EXY3</accession>
<dbReference type="InParanoid" id="Q0EXY3"/>
<dbReference type="Pfam" id="PF05635">
    <property type="entry name" value="23S_rRNA_IVP"/>
    <property type="match status" value="1"/>
</dbReference>
<dbReference type="Proteomes" id="UP000005297">
    <property type="component" value="Unassembled WGS sequence"/>
</dbReference>
<dbReference type="AlphaFoldDB" id="Q0EXY3"/>
<keyword evidence="2" id="KW-1185">Reference proteome</keyword>
<protein>
    <recommendedName>
        <fullName evidence="3">Four helix bundle protein</fullName>
    </recommendedName>
</protein>
<dbReference type="OrthoDB" id="9800370at2"/>
<dbReference type="SUPFAM" id="SSF158446">
    <property type="entry name" value="IVS-encoded protein-like"/>
    <property type="match status" value="1"/>
</dbReference>
<proteinExistence type="predicted"/>
<dbReference type="InterPro" id="IPR036583">
    <property type="entry name" value="23S_rRNA_IVS_sf"/>
</dbReference>
<dbReference type="Gene3D" id="1.20.1440.60">
    <property type="entry name" value="23S rRNA-intervening sequence"/>
    <property type="match status" value="1"/>
</dbReference>
<dbReference type="CDD" id="cd16377">
    <property type="entry name" value="23S_rRNA_IVP_like"/>
    <property type="match status" value="1"/>
</dbReference>
<comment type="caution">
    <text evidence="1">The sequence shown here is derived from an EMBL/GenBank/DDBJ whole genome shotgun (WGS) entry which is preliminary data.</text>
</comment>
<dbReference type="eggNOG" id="COG0399">
    <property type="taxonomic scope" value="Bacteria"/>
</dbReference>
<gene>
    <name evidence="1" type="ORF">SPV1_00527</name>
</gene>
<dbReference type="PANTHER" id="PTHR38471">
    <property type="entry name" value="FOUR HELIX BUNDLE PROTEIN"/>
    <property type="match status" value="1"/>
</dbReference>
<reference evidence="1 2" key="1">
    <citation type="submission" date="2006-09" db="EMBL/GenBank/DDBJ databases">
        <authorList>
            <person name="Emerson D."/>
            <person name="Ferriera S."/>
            <person name="Johnson J."/>
            <person name="Kravitz S."/>
            <person name="Halpern A."/>
            <person name="Remington K."/>
            <person name="Beeson K."/>
            <person name="Tran B."/>
            <person name="Rogers Y.-H."/>
            <person name="Friedman R."/>
            <person name="Venter J.C."/>
        </authorList>
    </citation>
    <scope>NUCLEOTIDE SEQUENCE [LARGE SCALE GENOMIC DNA]</scope>
    <source>
        <strain evidence="1 2">PV-1</strain>
    </source>
</reference>
<evidence type="ECO:0008006" key="3">
    <source>
        <dbReference type="Google" id="ProtNLM"/>
    </source>
</evidence>
<name>Q0EXY3_9PROT</name>
<dbReference type="STRING" id="314344.AL013_00640"/>
<dbReference type="PANTHER" id="PTHR38471:SF2">
    <property type="entry name" value="FOUR HELIX BUNDLE PROTEIN"/>
    <property type="match status" value="1"/>
</dbReference>
<dbReference type="NCBIfam" id="TIGR02436">
    <property type="entry name" value="four helix bundle protein"/>
    <property type="match status" value="1"/>
</dbReference>
<evidence type="ECO:0000313" key="1">
    <source>
        <dbReference type="EMBL" id="EAU54069.1"/>
    </source>
</evidence>
<sequence>MKSHKDLDVWQKALDLSVEVYRLTGSFPKDEVYAMTSQMRRAAVSIASNIAEGAARRTDKDFIHFLHTALGSASELDTQIEIVARVGLADKEKIQVLQSEVGVISKMLCGLIRSVENKKHD</sequence>
<dbReference type="InterPro" id="IPR012657">
    <property type="entry name" value="23S_rRNA-intervening_sequence"/>
</dbReference>